<dbReference type="EMBL" id="KB007960">
    <property type="protein sequence ID" value="ELR18116.1"/>
    <property type="molecule type" value="Genomic_DNA"/>
</dbReference>
<name>L8H192_ACACF</name>
<keyword evidence="7" id="KW-1185">Reference proteome</keyword>
<dbReference type="Pfam" id="PF04699">
    <property type="entry name" value="P16-Arc"/>
    <property type="match status" value="1"/>
</dbReference>
<dbReference type="KEGG" id="acan:ACA1_368170"/>
<organism evidence="6 7">
    <name type="scientific">Acanthamoeba castellanii (strain ATCC 30010 / Neff)</name>
    <dbReference type="NCBI Taxonomy" id="1257118"/>
    <lineage>
        <taxon>Eukaryota</taxon>
        <taxon>Amoebozoa</taxon>
        <taxon>Discosea</taxon>
        <taxon>Longamoebia</taxon>
        <taxon>Centramoebida</taxon>
        <taxon>Acanthamoebidae</taxon>
        <taxon>Acanthamoeba</taxon>
    </lineage>
</organism>
<evidence type="ECO:0000256" key="4">
    <source>
        <dbReference type="ARBA" id="ARBA00023212"/>
    </source>
</evidence>
<comment type="subcellular location">
    <subcellularLocation>
        <location evidence="1">Cytoplasm</location>
        <location evidence="1">Cytoskeleton</location>
    </subcellularLocation>
</comment>
<dbReference type="AlphaFoldDB" id="L8H192"/>
<dbReference type="Gene3D" id="1.25.40.190">
    <property type="entry name" value="Actin-related protein 2/3 complex subunit 5"/>
    <property type="match status" value="1"/>
</dbReference>
<dbReference type="GO" id="GO:0005885">
    <property type="term" value="C:Arp2/3 protein complex"/>
    <property type="evidence" value="ECO:0007669"/>
    <property type="project" value="InterPro"/>
</dbReference>
<accession>L8H192</accession>
<comment type="function">
    <text evidence="5">Functions as component of the Arp2/3 complex which is involved in regulation of actin polymerization and together with an activating nucleation-promoting factor (NPF) mediates the formation of branched actin networks. Arp2/3 complex plays a critical role in the control of cell morphogenesis via the modulation of cell polarity development.</text>
</comment>
<dbReference type="OMA" id="GMGCIMR"/>
<dbReference type="STRING" id="1257118.L8H192"/>
<sequence length="127" mass="13950">METPEKPERSDAEFQQSLDARQREVNNALNTGNPGRALSAALQDPPLGCKNQQIRAVVNVLTSVKDADMQKNIDALSPTDLDTLMKYIYRGLEDGENSTSLLKWHEAVTKKGGLGCIVRALAERKAL</sequence>
<dbReference type="OrthoDB" id="429520at2759"/>
<evidence type="ECO:0000313" key="7">
    <source>
        <dbReference type="Proteomes" id="UP000011083"/>
    </source>
</evidence>
<dbReference type="VEuPathDB" id="AmoebaDB:ACA1_368170"/>
<evidence type="ECO:0000313" key="6">
    <source>
        <dbReference type="EMBL" id="ELR18116.1"/>
    </source>
</evidence>
<dbReference type="SUPFAM" id="SSF69103">
    <property type="entry name" value="Arp2/3 complex 16 kDa subunit ARPC5"/>
    <property type="match status" value="1"/>
</dbReference>
<dbReference type="RefSeq" id="XP_004340136.1">
    <property type="nucleotide sequence ID" value="XM_004340088.1"/>
</dbReference>
<dbReference type="InterPro" id="IPR006789">
    <property type="entry name" value="ARPC5"/>
</dbReference>
<protein>
    <recommendedName>
        <fullName evidence="5">Actin-related protein 2/3 complex subunit 5</fullName>
    </recommendedName>
</protein>
<evidence type="ECO:0000256" key="3">
    <source>
        <dbReference type="ARBA" id="ARBA00022490"/>
    </source>
</evidence>
<evidence type="ECO:0000256" key="1">
    <source>
        <dbReference type="ARBA" id="ARBA00004245"/>
    </source>
</evidence>
<keyword evidence="4 5" id="KW-0206">Cytoskeleton</keyword>
<evidence type="ECO:0000256" key="5">
    <source>
        <dbReference type="RuleBase" id="RU004301"/>
    </source>
</evidence>
<proteinExistence type="inferred from homology"/>
<keyword evidence="3" id="KW-0963">Cytoplasm</keyword>
<evidence type="ECO:0000256" key="2">
    <source>
        <dbReference type="ARBA" id="ARBA00006084"/>
    </source>
</evidence>
<dbReference type="GO" id="GO:0030833">
    <property type="term" value="P:regulation of actin filament polymerization"/>
    <property type="evidence" value="ECO:0007669"/>
    <property type="project" value="InterPro"/>
</dbReference>
<dbReference type="PANTHER" id="PTHR12644">
    <property type="entry name" value="ARP2/3 COMPLEX 16 KD SUBUNIT P16-ARC"/>
    <property type="match status" value="1"/>
</dbReference>
<dbReference type="GeneID" id="14918907"/>
<comment type="similarity">
    <text evidence="2 5">Belongs to the ARPC5 family.</text>
</comment>
<dbReference type="GO" id="GO:0034314">
    <property type="term" value="P:Arp2/3 complex-mediated actin nucleation"/>
    <property type="evidence" value="ECO:0007669"/>
    <property type="project" value="InterPro"/>
</dbReference>
<dbReference type="InterPro" id="IPR036743">
    <property type="entry name" value="ARPC5_sf"/>
</dbReference>
<reference evidence="6 7" key="1">
    <citation type="journal article" date="2013" name="Genome Biol.">
        <title>Genome of Acanthamoeba castellanii highlights extensive lateral gene transfer and early evolution of tyrosine kinase signaling.</title>
        <authorList>
            <person name="Clarke M."/>
            <person name="Lohan A.J."/>
            <person name="Liu B."/>
            <person name="Lagkouvardos I."/>
            <person name="Roy S."/>
            <person name="Zafar N."/>
            <person name="Bertelli C."/>
            <person name="Schilde C."/>
            <person name="Kianianmomeni A."/>
            <person name="Burglin T.R."/>
            <person name="Frech C."/>
            <person name="Turcotte B."/>
            <person name="Kopec K.O."/>
            <person name="Synnott J.M."/>
            <person name="Choo C."/>
            <person name="Paponov I."/>
            <person name="Finkler A."/>
            <person name="Soon Heng Tan C."/>
            <person name="Hutchins A.P."/>
            <person name="Weinmeier T."/>
            <person name="Rattei T."/>
            <person name="Chu J.S."/>
            <person name="Gimenez G."/>
            <person name="Irimia M."/>
            <person name="Rigden D.J."/>
            <person name="Fitzpatrick D.A."/>
            <person name="Lorenzo-Morales J."/>
            <person name="Bateman A."/>
            <person name="Chiu C.H."/>
            <person name="Tang P."/>
            <person name="Hegemann P."/>
            <person name="Fromm H."/>
            <person name="Raoult D."/>
            <person name="Greub G."/>
            <person name="Miranda-Saavedra D."/>
            <person name="Chen N."/>
            <person name="Nash P."/>
            <person name="Ginger M.L."/>
            <person name="Horn M."/>
            <person name="Schaap P."/>
            <person name="Caler L."/>
            <person name="Loftus B."/>
        </authorList>
    </citation>
    <scope>NUCLEOTIDE SEQUENCE [LARGE SCALE GENOMIC DNA]</scope>
    <source>
        <strain evidence="6 7">Neff</strain>
    </source>
</reference>
<gene>
    <name evidence="6" type="ORF">ACA1_368170</name>
</gene>
<dbReference type="Proteomes" id="UP000011083">
    <property type="component" value="Unassembled WGS sequence"/>
</dbReference>